<dbReference type="Gene3D" id="1.20.58.1690">
    <property type="match status" value="1"/>
</dbReference>
<evidence type="ECO:0000313" key="3">
    <source>
        <dbReference type="EMBL" id="KXB69402.1"/>
    </source>
</evidence>
<keyword evidence="1" id="KW-0732">Signal</keyword>
<organism evidence="3 4">
    <name type="scientific">Leptotrichia wadei</name>
    <dbReference type="NCBI Taxonomy" id="157687"/>
    <lineage>
        <taxon>Bacteria</taxon>
        <taxon>Fusobacteriati</taxon>
        <taxon>Fusobacteriota</taxon>
        <taxon>Fusobacteriia</taxon>
        <taxon>Fusobacteriales</taxon>
        <taxon>Leptotrichiaceae</taxon>
        <taxon>Leptotrichia</taxon>
    </lineage>
</organism>
<dbReference type="AlphaFoldDB" id="A0A134ANY8"/>
<dbReference type="Proteomes" id="UP000070483">
    <property type="component" value="Unassembled WGS sequence"/>
</dbReference>
<feature type="chain" id="PRO_5007461726" description="YARHG domain-containing protein" evidence="1">
    <location>
        <begin position="20"/>
        <end position="381"/>
    </location>
</feature>
<evidence type="ECO:0000313" key="4">
    <source>
        <dbReference type="Proteomes" id="UP000070483"/>
    </source>
</evidence>
<dbReference type="InterPro" id="IPR025582">
    <property type="entry name" value="YARHG_dom"/>
</dbReference>
<comment type="caution">
    <text evidence="3">The sequence shown here is derived from an EMBL/GenBank/DDBJ whole genome shotgun (WGS) entry which is preliminary data.</text>
</comment>
<gene>
    <name evidence="3" type="ORF">HMPREF3180_00396</name>
</gene>
<feature type="signal peptide" evidence="1">
    <location>
        <begin position="1"/>
        <end position="19"/>
    </location>
</feature>
<proteinExistence type="predicted"/>
<dbReference type="SMART" id="SM01324">
    <property type="entry name" value="YARHG"/>
    <property type="match status" value="1"/>
</dbReference>
<feature type="domain" description="YARHG" evidence="2">
    <location>
        <begin position="294"/>
        <end position="381"/>
    </location>
</feature>
<dbReference type="EMBL" id="LSDD01000027">
    <property type="protein sequence ID" value="KXB69402.1"/>
    <property type="molecule type" value="Genomic_DNA"/>
</dbReference>
<evidence type="ECO:0000259" key="2">
    <source>
        <dbReference type="SMART" id="SM01324"/>
    </source>
</evidence>
<protein>
    <recommendedName>
        <fullName evidence="2">YARHG domain-containing protein</fullName>
    </recommendedName>
</protein>
<keyword evidence="4" id="KW-1185">Reference proteome</keyword>
<dbReference type="PATRIC" id="fig|157687.3.peg.398"/>
<dbReference type="Pfam" id="PF13308">
    <property type="entry name" value="YARHG"/>
    <property type="match status" value="1"/>
</dbReference>
<dbReference type="InterPro" id="IPR038434">
    <property type="entry name" value="YARHG_sf"/>
</dbReference>
<dbReference type="STRING" id="157687.HMPREF3180_00396"/>
<name>A0A134ANY8_9FUSO</name>
<dbReference type="PROSITE" id="PS51257">
    <property type="entry name" value="PROKAR_LIPOPROTEIN"/>
    <property type="match status" value="1"/>
</dbReference>
<dbReference type="OrthoDB" id="81830at2"/>
<accession>A0A134ANY8</accession>
<evidence type="ECO:0000256" key="1">
    <source>
        <dbReference type="SAM" id="SignalP"/>
    </source>
</evidence>
<sequence>MKKLSIAILILAFMVSCSNKENGNTKNANNTANQTTAYVKPQNPQGPAVALNLTDFKIDNDFILYRGTPFTGKITFDTFYESGYFFVKNGKLEGESEINYKMSGFKRKDVFQNNIILSFSQIKNGITTEFIYEKNDTSYGKKVAEVHTSYEKNSYILNIANSTGKIEVNGKKADNITVLSNSVSGIVKENGSFYKIIYSYSEGQVTEEKYKLDSKADKSEVLVEKRLLEALYLKPAEKSTGFINEEGIEKLDRIMYQLGKPGTSTPTSRQPADPNATVVPNTAPQQNQSEINQNDDDLATLDRVYDEVMHKNNTAILNTFSKDKLGYIRNTLFAKKGYKFKNPKYSSYFSQKSWYNGIYDSDEILNPEEKRFVLIIKEREK</sequence>
<dbReference type="RefSeq" id="WP_060917373.1">
    <property type="nucleotide sequence ID" value="NZ_KQ960021.1"/>
</dbReference>
<reference evidence="4" key="1">
    <citation type="submission" date="2016-01" db="EMBL/GenBank/DDBJ databases">
        <authorList>
            <person name="Mitreva M."/>
            <person name="Pepin K.H."/>
            <person name="Mihindukulasuriya K.A."/>
            <person name="Fulton R."/>
            <person name="Fronick C."/>
            <person name="O'Laughlin M."/>
            <person name="Miner T."/>
            <person name="Herter B."/>
            <person name="Rosa B.A."/>
            <person name="Cordes M."/>
            <person name="Tomlinson C."/>
            <person name="Wollam A."/>
            <person name="Palsikar V.B."/>
            <person name="Mardis E.R."/>
            <person name="Wilson R.K."/>
        </authorList>
    </citation>
    <scope>NUCLEOTIDE SEQUENCE [LARGE SCALE GENOMIC DNA]</scope>
    <source>
        <strain evidence="4">KA00185</strain>
    </source>
</reference>